<evidence type="ECO:0000256" key="1">
    <source>
        <dbReference type="SAM" id="MobiDB-lite"/>
    </source>
</evidence>
<name>A0A6J4SIH9_9ACTN</name>
<feature type="compositionally biased region" description="Low complexity" evidence="1">
    <location>
        <begin position="285"/>
        <end position="314"/>
    </location>
</feature>
<feature type="compositionally biased region" description="Pro residues" evidence="1">
    <location>
        <begin position="274"/>
        <end position="284"/>
    </location>
</feature>
<accession>A0A6J4SIH9</accession>
<sequence>GRAREHRRGQAGQRPLPRSRGRRLRLEVGDRLRRARPPPGRRQADPRARAPARALRAGARDRGRHGVLHAQPLARRGDRRRGGHRHLIRNAQRARGLGGGARPRGRDRPRRGRAAALPRRLVRPRLRPRGAAPPAGYRAGLCRVRAGAAPGRHARLLRRALALRRPPGHRPEARGAGGRAGVAAHPAGPAAPPRGRPCLRSRSAGTGGRRSERGAGARGGRRRPRLYADRSRPPRAPRRPRGGEDFGPGVDRRLVRLGQPYARGDGRARAAPPALVPLGPPRLPHAPAARPGRARAPAAGVGLLQPADLRAPARPARRRRRHRPRL</sequence>
<dbReference type="AlphaFoldDB" id="A0A6J4SIH9"/>
<feature type="compositionally biased region" description="Basic residues" evidence="1">
    <location>
        <begin position="315"/>
        <end position="326"/>
    </location>
</feature>
<evidence type="ECO:0000313" key="2">
    <source>
        <dbReference type="EMBL" id="CAA9499401.1"/>
    </source>
</evidence>
<feature type="region of interest" description="Disordered" evidence="1">
    <location>
        <begin position="1"/>
        <end position="135"/>
    </location>
</feature>
<organism evidence="2">
    <name type="scientific">uncultured Solirubrobacterales bacterium</name>
    <dbReference type="NCBI Taxonomy" id="768556"/>
    <lineage>
        <taxon>Bacteria</taxon>
        <taxon>Bacillati</taxon>
        <taxon>Actinomycetota</taxon>
        <taxon>Thermoleophilia</taxon>
        <taxon>Solirubrobacterales</taxon>
        <taxon>environmental samples</taxon>
    </lineage>
</organism>
<feature type="non-terminal residue" evidence="2">
    <location>
        <position position="326"/>
    </location>
</feature>
<feature type="compositionally biased region" description="Basic residues" evidence="1">
    <location>
        <begin position="77"/>
        <end position="88"/>
    </location>
</feature>
<reference evidence="2" key="1">
    <citation type="submission" date="2020-02" db="EMBL/GenBank/DDBJ databases">
        <authorList>
            <person name="Meier V. D."/>
        </authorList>
    </citation>
    <scope>NUCLEOTIDE SEQUENCE</scope>
    <source>
        <strain evidence="2">AVDCRST_MAG45</strain>
    </source>
</reference>
<feature type="non-terminal residue" evidence="2">
    <location>
        <position position="1"/>
    </location>
</feature>
<protein>
    <submittedName>
        <fullName evidence="2">Uncharacterized protein</fullName>
    </submittedName>
</protein>
<dbReference type="EMBL" id="CADCVU010000101">
    <property type="protein sequence ID" value="CAA9499401.1"/>
    <property type="molecule type" value="Genomic_DNA"/>
</dbReference>
<feature type="region of interest" description="Disordered" evidence="1">
    <location>
        <begin position="161"/>
        <end position="326"/>
    </location>
</feature>
<feature type="compositionally biased region" description="Basic residues" evidence="1">
    <location>
        <begin position="103"/>
        <end position="113"/>
    </location>
</feature>
<gene>
    <name evidence="2" type="ORF">AVDCRST_MAG45-1204</name>
</gene>
<proteinExistence type="predicted"/>